<evidence type="ECO:0000313" key="2">
    <source>
        <dbReference type="Proteomes" id="UP001054902"/>
    </source>
</evidence>
<sequence>MAEQDELEESHDQDDLKIILMIEKEIRKSISNLKRFIAESKRRFIIAIKAFDEHHGSSVIEEELESLEENHDFINGKRLNQLVSLLDELKIKETLSFMKKEDGGVICIDKGRSRNSSRQVKEYLKSRNSSICSAHERKYMSTANVNNYTVQSTQSRSILSKLDSASSQENFSSSNSFAKNFFNKFKRKSKPRRQQTPTI</sequence>
<protein>
    <submittedName>
        <fullName evidence="1">Uncharacterized protein</fullName>
    </submittedName>
</protein>
<dbReference type="EMBL" id="BLLK01000046">
    <property type="protein sequence ID" value="GFH52807.1"/>
    <property type="molecule type" value="Genomic_DNA"/>
</dbReference>
<proteinExistence type="predicted"/>
<reference evidence="1 2" key="1">
    <citation type="journal article" date="2021" name="Sci. Rep.">
        <title>The genome of the diatom Chaetoceros tenuissimus carries an ancient integrated fragment of an extant virus.</title>
        <authorList>
            <person name="Hongo Y."/>
            <person name="Kimura K."/>
            <person name="Takaki Y."/>
            <person name="Yoshida Y."/>
            <person name="Baba S."/>
            <person name="Kobayashi G."/>
            <person name="Nagasaki K."/>
            <person name="Hano T."/>
            <person name="Tomaru Y."/>
        </authorList>
    </citation>
    <scope>NUCLEOTIDE SEQUENCE [LARGE SCALE GENOMIC DNA]</scope>
    <source>
        <strain evidence="1 2">NIES-3715</strain>
    </source>
</reference>
<name>A0AAD3CVH5_9STRA</name>
<comment type="caution">
    <text evidence="1">The sequence shown here is derived from an EMBL/GenBank/DDBJ whole genome shotgun (WGS) entry which is preliminary data.</text>
</comment>
<dbReference type="Proteomes" id="UP001054902">
    <property type="component" value="Unassembled WGS sequence"/>
</dbReference>
<gene>
    <name evidence="1" type="ORF">CTEN210_09283</name>
</gene>
<keyword evidence="2" id="KW-1185">Reference proteome</keyword>
<dbReference type="AlphaFoldDB" id="A0AAD3CVH5"/>
<organism evidence="1 2">
    <name type="scientific">Chaetoceros tenuissimus</name>
    <dbReference type="NCBI Taxonomy" id="426638"/>
    <lineage>
        <taxon>Eukaryota</taxon>
        <taxon>Sar</taxon>
        <taxon>Stramenopiles</taxon>
        <taxon>Ochrophyta</taxon>
        <taxon>Bacillariophyta</taxon>
        <taxon>Coscinodiscophyceae</taxon>
        <taxon>Chaetocerotophycidae</taxon>
        <taxon>Chaetocerotales</taxon>
        <taxon>Chaetocerotaceae</taxon>
        <taxon>Chaetoceros</taxon>
    </lineage>
</organism>
<evidence type="ECO:0000313" key="1">
    <source>
        <dbReference type="EMBL" id="GFH52807.1"/>
    </source>
</evidence>
<accession>A0AAD3CVH5</accession>